<feature type="region of interest" description="Disordered" evidence="1">
    <location>
        <begin position="652"/>
        <end position="719"/>
    </location>
</feature>
<feature type="region of interest" description="Disordered" evidence="1">
    <location>
        <begin position="397"/>
        <end position="525"/>
    </location>
</feature>
<name>L8HIZ8_ACACF</name>
<dbReference type="AlphaFoldDB" id="L8HIZ8"/>
<accession>L8HIZ8</accession>
<evidence type="ECO:0000313" key="2">
    <source>
        <dbReference type="EMBL" id="ELR24653.1"/>
    </source>
</evidence>
<protein>
    <submittedName>
        <fullName evidence="2">Uncharacterized protein</fullName>
    </submittedName>
</protein>
<dbReference type="KEGG" id="acan:ACA1_172790"/>
<evidence type="ECO:0000256" key="1">
    <source>
        <dbReference type="SAM" id="MobiDB-lite"/>
    </source>
</evidence>
<keyword evidence="3" id="KW-1185">Reference proteome</keyword>
<dbReference type="RefSeq" id="XP_004356553.1">
    <property type="nucleotide sequence ID" value="XM_004356500.1"/>
</dbReference>
<proteinExistence type="predicted"/>
<reference evidence="2 3" key="1">
    <citation type="journal article" date="2013" name="Genome Biol.">
        <title>Genome of Acanthamoeba castellanii highlights extensive lateral gene transfer and early evolution of tyrosine kinase signaling.</title>
        <authorList>
            <person name="Clarke M."/>
            <person name="Lohan A.J."/>
            <person name="Liu B."/>
            <person name="Lagkouvardos I."/>
            <person name="Roy S."/>
            <person name="Zafar N."/>
            <person name="Bertelli C."/>
            <person name="Schilde C."/>
            <person name="Kianianmomeni A."/>
            <person name="Burglin T.R."/>
            <person name="Frech C."/>
            <person name="Turcotte B."/>
            <person name="Kopec K.O."/>
            <person name="Synnott J.M."/>
            <person name="Choo C."/>
            <person name="Paponov I."/>
            <person name="Finkler A."/>
            <person name="Soon Heng Tan C."/>
            <person name="Hutchins A.P."/>
            <person name="Weinmeier T."/>
            <person name="Rattei T."/>
            <person name="Chu J.S."/>
            <person name="Gimenez G."/>
            <person name="Irimia M."/>
            <person name="Rigden D.J."/>
            <person name="Fitzpatrick D.A."/>
            <person name="Lorenzo-Morales J."/>
            <person name="Bateman A."/>
            <person name="Chiu C.H."/>
            <person name="Tang P."/>
            <person name="Hegemann P."/>
            <person name="Fromm H."/>
            <person name="Raoult D."/>
            <person name="Greub G."/>
            <person name="Miranda-Saavedra D."/>
            <person name="Chen N."/>
            <person name="Nash P."/>
            <person name="Ginger M.L."/>
            <person name="Horn M."/>
            <person name="Schaap P."/>
            <person name="Caler L."/>
            <person name="Loftus B."/>
        </authorList>
    </citation>
    <scope>NUCLEOTIDE SEQUENCE [LARGE SCALE GENOMIC DNA]</scope>
    <source>
        <strain evidence="2 3">Neff</strain>
    </source>
</reference>
<dbReference type="GeneID" id="14925676"/>
<feature type="region of interest" description="Disordered" evidence="1">
    <location>
        <begin position="219"/>
        <end position="299"/>
    </location>
</feature>
<feature type="compositionally biased region" description="Pro residues" evidence="1">
    <location>
        <begin position="243"/>
        <end position="277"/>
    </location>
</feature>
<sequence length="751" mass="79784">MGSEPSRSRDLVGELQLPWGTDASTHIINTNAPRLCTNALDCTTNQPRRRRLCNASRLPAAVAEVPATAVRSSATSAAAAVKTIPAVPDDYALRRNPAIPSAYALKTVVDEQSWKRERQKELGEKQAEIDELLDRSYLNNPNQHSPTKRGTRTTTTPGQRTAAQPAARAPLSTSTPVQQPPRPIPLGARDGQVRTKRPLTWSAVCERLPRLKKCRQKKAGAAEVTIPPQPTPPQRACDGGEAPPTPLRFIPPLPAGTPPTTPLRPPAPVRSPPPELPAPAHDKGGLRAQRPASAPKTSDGACALFSPELLDLNAPCDDSPAEGLHCHESLEIEAFDFRESATDPNAARRPIDPVAPATATISDQAGEVERYTDAIEIDSFLFLESSTRADVVAGGLPWPFDRSSGDGGRGERAAAVEWGEEAQPPVAKKASSPIRPAAKTIKKRKANAPAGPPLRSGSDGDQEPQKKRRTRSPFKPAVDTTACTGSPSTVTATATATTTAAAMATRRESQQSPTKPQRRRVAADPATCDEYDKLVEIYRAFGSRARDKLASIDDQQRTYPTYTGSLSVTARQMLIDALGELSSLLQTAVGDTQPAPAVAAASATERRMSVGGIRRRIRALKPVVERLCDAMTWRPPTADTKTPTVVVATATPTTTATTMTPPASPPSSDSGLSSARTSASTSPSSPPPSFNETVASGVPPSPSPSSSRSTQRVDTPQLARDLGVLPSFICRPVRLIYDDADDGEEEGNGPC</sequence>
<evidence type="ECO:0000313" key="3">
    <source>
        <dbReference type="Proteomes" id="UP000011083"/>
    </source>
</evidence>
<organism evidence="2 3">
    <name type="scientific">Acanthamoeba castellanii (strain ATCC 30010 / Neff)</name>
    <dbReference type="NCBI Taxonomy" id="1257118"/>
    <lineage>
        <taxon>Eukaryota</taxon>
        <taxon>Amoebozoa</taxon>
        <taxon>Discosea</taxon>
        <taxon>Longamoebia</taxon>
        <taxon>Centramoebida</taxon>
        <taxon>Acanthamoebidae</taxon>
        <taxon>Acanthamoeba</taxon>
    </lineage>
</organism>
<dbReference type="EMBL" id="KB007811">
    <property type="protein sequence ID" value="ELR24653.1"/>
    <property type="molecule type" value="Genomic_DNA"/>
</dbReference>
<feature type="region of interest" description="Disordered" evidence="1">
    <location>
        <begin position="132"/>
        <end position="195"/>
    </location>
</feature>
<feature type="compositionally biased region" description="Low complexity" evidence="1">
    <location>
        <begin position="491"/>
        <end position="504"/>
    </location>
</feature>
<dbReference type="Proteomes" id="UP000011083">
    <property type="component" value="Unassembled WGS sequence"/>
</dbReference>
<dbReference type="OMA" id="ANIENDM"/>
<dbReference type="VEuPathDB" id="AmoebaDB:ACA1_172790"/>
<feature type="compositionally biased region" description="Low complexity" evidence="1">
    <location>
        <begin position="152"/>
        <end position="170"/>
    </location>
</feature>
<feature type="compositionally biased region" description="Polar residues" evidence="1">
    <location>
        <begin position="481"/>
        <end position="490"/>
    </location>
</feature>
<feature type="compositionally biased region" description="Low complexity" evidence="1">
    <location>
        <begin position="652"/>
        <end position="683"/>
    </location>
</feature>
<gene>
    <name evidence="2" type="ORF">ACA1_172790</name>
</gene>